<sequence>MRELRGHLQRRHARETRIGAGELGAAAAGGEVRGSEHWNLAAINTTRQWATLPIPYRPAISSRSFRMIGAAPLVGPPRVSSRARAFRSLGLLRTSNMGLVAILSLRIIPTMLSPLRFEIILRWWCKLRSHVSLGSPISHSNYNFSKTLAKEDHL</sequence>
<accession>A0A0B2RA77</accession>
<evidence type="ECO:0000313" key="1">
    <source>
        <dbReference type="EMBL" id="KHN31441.1"/>
    </source>
</evidence>
<proteinExistence type="predicted"/>
<dbReference type="AlphaFoldDB" id="A0A0B2RA77"/>
<dbReference type="EMBL" id="KN651118">
    <property type="protein sequence ID" value="KHN31441.1"/>
    <property type="molecule type" value="Genomic_DNA"/>
</dbReference>
<protein>
    <submittedName>
        <fullName evidence="1">Uncharacterized protein</fullName>
    </submittedName>
</protein>
<organism evidence="1">
    <name type="scientific">Glycine soja</name>
    <name type="common">Wild soybean</name>
    <dbReference type="NCBI Taxonomy" id="3848"/>
    <lineage>
        <taxon>Eukaryota</taxon>
        <taxon>Viridiplantae</taxon>
        <taxon>Streptophyta</taxon>
        <taxon>Embryophyta</taxon>
        <taxon>Tracheophyta</taxon>
        <taxon>Spermatophyta</taxon>
        <taxon>Magnoliopsida</taxon>
        <taxon>eudicotyledons</taxon>
        <taxon>Gunneridae</taxon>
        <taxon>Pentapetalae</taxon>
        <taxon>rosids</taxon>
        <taxon>fabids</taxon>
        <taxon>Fabales</taxon>
        <taxon>Fabaceae</taxon>
        <taxon>Papilionoideae</taxon>
        <taxon>50 kb inversion clade</taxon>
        <taxon>NPAAA clade</taxon>
        <taxon>indigoferoid/millettioid clade</taxon>
        <taxon>Phaseoleae</taxon>
        <taxon>Glycine</taxon>
        <taxon>Glycine subgen. Soja</taxon>
    </lineage>
</organism>
<dbReference type="Proteomes" id="UP000053555">
    <property type="component" value="Unassembled WGS sequence"/>
</dbReference>
<gene>
    <name evidence="1" type="ORF">glysoja_035548</name>
</gene>
<reference evidence="1" key="1">
    <citation type="submission" date="2014-07" db="EMBL/GenBank/DDBJ databases">
        <title>Identification of a novel salt tolerance gene in wild soybean by whole-genome sequencing.</title>
        <authorList>
            <person name="Lam H.-M."/>
            <person name="Qi X."/>
            <person name="Li M.-W."/>
            <person name="Liu X."/>
            <person name="Xie M."/>
            <person name="Ni M."/>
            <person name="Xu X."/>
        </authorList>
    </citation>
    <scope>NUCLEOTIDE SEQUENCE [LARGE SCALE GENOMIC DNA]</scope>
    <source>
        <tissue evidence="1">Root</tissue>
    </source>
</reference>
<name>A0A0B2RA77_GLYSO</name>